<dbReference type="SUPFAM" id="SSF50891">
    <property type="entry name" value="Cyclophilin-like"/>
    <property type="match status" value="1"/>
</dbReference>
<dbReference type="PIRSF" id="PIRSF001467">
    <property type="entry name" value="Peptidylpro_ismrse"/>
    <property type="match status" value="1"/>
</dbReference>
<name>A0A5C7IVD3_9ROSI</name>
<evidence type="ECO:0000259" key="5">
    <source>
        <dbReference type="PROSITE" id="PS50072"/>
    </source>
</evidence>
<dbReference type="GO" id="GO:0006457">
    <property type="term" value="P:protein folding"/>
    <property type="evidence" value="ECO:0007669"/>
    <property type="project" value="TreeGrafter"/>
</dbReference>
<reference evidence="7" key="1">
    <citation type="journal article" date="2019" name="Gigascience">
        <title>De novo genome assembly of the endangered Acer yangbiense, a plant species with extremely small populations endemic to Yunnan Province, China.</title>
        <authorList>
            <person name="Yang J."/>
            <person name="Wariss H.M."/>
            <person name="Tao L."/>
            <person name="Zhang R."/>
            <person name="Yun Q."/>
            <person name="Hollingsworth P."/>
            <person name="Dao Z."/>
            <person name="Luo G."/>
            <person name="Guo H."/>
            <person name="Ma Y."/>
            <person name="Sun W."/>
        </authorList>
    </citation>
    <scope>NUCLEOTIDE SEQUENCE [LARGE SCALE GENOMIC DNA]</scope>
    <source>
        <strain evidence="7">cv. Malutang</strain>
    </source>
</reference>
<dbReference type="OrthoDB" id="193499at2759"/>
<dbReference type="PANTHER" id="PTHR11071">
    <property type="entry name" value="PEPTIDYL-PROLYL CIS-TRANS ISOMERASE"/>
    <property type="match status" value="1"/>
</dbReference>
<evidence type="ECO:0000313" key="6">
    <source>
        <dbReference type="EMBL" id="TXG73038.1"/>
    </source>
</evidence>
<dbReference type="GO" id="GO:0005737">
    <property type="term" value="C:cytoplasm"/>
    <property type="evidence" value="ECO:0007669"/>
    <property type="project" value="TreeGrafter"/>
</dbReference>
<dbReference type="Gene3D" id="2.40.100.10">
    <property type="entry name" value="Cyclophilin-like"/>
    <property type="match status" value="2"/>
</dbReference>
<sequence length="149" mass="16213">MVNPRVFFGLSIDGHPAGKIVMELFADSTPIIAENFRALYTGEKGINTVGKPLYYKGSTFHRMIPGFIDKNFVKKIIGPGILSTAKTGKRGNGSQFFICTGKTKWLDCKQVIFSQVVEGFDVLKAVDKIGSSSSLTSKPVMVIDCGQLC</sequence>
<dbReference type="EC" id="5.2.1.8" evidence="4"/>
<evidence type="ECO:0000256" key="1">
    <source>
        <dbReference type="ARBA" id="ARBA00007365"/>
    </source>
</evidence>
<dbReference type="PRINTS" id="PR00153">
    <property type="entry name" value="CSAPPISMRASE"/>
</dbReference>
<dbReference type="GO" id="GO:0016018">
    <property type="term" value="F:cyclosporin A binding"/>
    <property type="evidence" value="ECO:0007669"/>
    <property type="project" value="TreeGrafter"/>
</dbReference>
<dbReference type="PROSITE" id="PS50072">
    <property type="entry name" value="CSA_PPIASE_2"/>
    <property type="match status" value="1"/>
</dbReference>
<keyword evidence="2 4" id="KW-0697">Rotamase</keyword>
<dbReference type="Proteomes" id="UP000323000">
    <property type="component" value="Chromosome 1"/>
</dbReference>
<evidence type="ECO:0000256" key="4">
    <source>
        <dbReference type="RuleBase" id="RU363019"/>
    </source>
</evidence>
<dbReference type="AlphaFoldDB" id="A0A5C7IVD3"/>
<evidence type="ECO:0000313" key="7">
    <source>
        <dbReference type="Proteomes" id="UP000323000"/>
    </source>
</evidence>
<keyword evidence="3 4" id="KW-0413">Isomerase</keyword>
<dbReference type="EMBL" id="VAHF01000001">
    <property type="protein sequence ID" value="TXG73038.1"/>
    <property type="molecule type" value="Genomic_DNA"/>
</dbReference>
<comment type="similarity">
    <text evidence="1 4">Belongs to the cyclophilin-type PPIase family.</text>
</comment>
<dbReference type="InterPro" id="IPR029000">
    <property type="entry name" value="Cyclophilin-like_dom_sf"/>
</dbReference>
<keyword evidence="7" id="KW-1185">Reference proteome</keyword>
<dbReference type="Pfam" id="PF00160">
    <property type="entry name" value="Pro_isomerase"/>
    <property type="match status" value="2"/>
</dbReference>
<gene>
    <name evidence="6" type="ORF">EZV62_001617</name>
</gene>
<comment type="function">
    <text evidence="4">PPIases accelerate the folding of proteins. It catalyzes the cis-trans isomerization of proline imidic peptide bonds in oligopeptides.</text>
</comment>
<organism evidence="6 7">
    <name type="scientific">Acer yangbiense</name>
    <dbReference type="NCBI Taxonomy" id="1000413"/>
    <lineage>
        <taxon>Eukaryota</taxon>
        <taxon>Viridiplantae</taxon>
        <taxon>Streptophyta</taxon>
        <taxon>Embryophyta</taxon>
        <taxon>Tracheophyta</taxon>
        <taxon>Spermatophyta</taxon>
        <taxon>Magnoliopsida</taxon>
        <taxon>eudicotyledons</taxon>
        <taxon>Gunneridae</taxon>
        <taxon>Pentapetalae</taxon>
        <taxon>rosids</taxon>
        <taxon>malvids</taxon>
        <taxon>Sapindales</taxon>
        <taxon>Sapindaceae</taxon>
        <taxon>Hippocastanoideae</taxon>
        <taxon>Acereae</taxon>
        <taxon>Acer</taxon>
    </lineage>
</organism>
<comment type="caution">
    <text evidence="6">The sequence shown here is derived from an EMBL/GenBank/DDBJ whole genome shotgun (WGS) entry which is preliminary data.</text>
</comment>
<evidence type="ECO:0000256" key="2">
    <source>
        <dbReference type="ARBA" id="ARBA00023110"/>
    </source>
</evidence>
<accession>A0A5C7IVD3</accession>
<comment type="catalytic activity">
    <reaction evidence="4">
        <text>[protein]-peptidylproline (omega=180) = [protein]-peptidylproline (omega=0)</text>
        <dbReference type="Rhea" id="RHEA:16237"/>
        <dbReference type="Rhea" id="RHEA-COMP:10747"/>
        <dbReference type="Rhea" id="RHEA-COMP:10748"/>
        <dbReference type="ChEBI" id="CHEBI:83833"/>
        <dbReference type="ChEBI" id="CHEBI:83834"/>
        <dbReference type="EC" id="5.2.1.8"/>
    </reaction>
</comment>
<feature type="domain" description="PPIase cyclophilin-type" evidence="5">
    <location>
        <begin position="7"/>
        <end position="147"/>
    </location>
</feature>
<protein>
    <recommendedName>
        <fullName evidence="4">Peptidyl-prolyl cis-trans isomerase</fullName>
        <shortName evidence="4">PPIase</shortName>
        <ecNumber evidence="4">5.2.1.8</ecNumber>
    </recommendedName>
</protein>
<dbReference type="PANTHER" id="PTHR11071:SF561">
    <property type="entry name" value="PEPTIDYL-PROLYL CIS-TRANS ISOMERASE D-RELATED"/>
    <property type="match status" value="1"/>
</dbReference>
<evidence type="ECO:0000256" key="3">
    <source>
        <dbReference type="ARBA" id="ARBA00023235"/>
    </source>
</evidence>
<dbReference type="InterPro" id="IPR024936">
    <property type="entry name" value="Cyclophilin-type_PPIase"/>
</dbReference>
<dbReference type="GO" id="GO:0003755">
    <property type="term" value="F:peptidyl-prolyl cis-trans isomerase activity"/>
    <property type="evidence" value="ECO:0007669"/>
    <property type="project" value="UniProtKB-UniRule"/>
</dbReference>
<proteinExistence type="inferred from homology"/>
<dbReference type="InterPro" id="IPR002130">
    <property type="entry name" value="Cyclophilin-type_PPIase_dom"/>
</dbReference>